<accession>A0A218MKW1</accession>
<proteinExistence type="predicted"/>
<sequence>MKVKIMMTLHIDAEEYPIPADGRVDDEMEEYIHETFHEIEGVKVKNIKVVTEET</sequence>
<organism evidence="1">
    <name type="scientific">uncultured virus</name>
    <dbReference type="NCBI Taxonomy" id="340016"/>
    <lineage>
        <taxon>Viruses</taxon>
        <taxon>environmental samples</taxon>
    </lineage>
</organism>
<evidence type="ECO:0000313" key="1">
    <source>
        <dbReference type="EMBL" id="ASE99902.1"/>
    </source>
</evidence>
<dbReference type="EMBL" id="KY052802">
    <property type="protein sequence ID" value="ASE99902.1"/>
    <property type="molecule type" value="Genomic_DNA"/>
</dbReference>
<reference evidence="1" key="1">
    <citation type="submission" date="2016-10" db="EMBL/GenBank/DDBJ databases">
        <authorList>
            <person name="Varghese N."/>
        </authorList>
    </citation>
    <scope>NUCLEOTIDE SEQUENCE</scope>
</reference>
<name>A0A218MKW1_9VIRU</name>
<protein>
    <submittedName>
        <fullName evidence="1">Uncharacterized protein</fullName>
    </submittedName>
</protein>
<reference evidence="1" key="2">
    <citation type="journal article" date="2017" name="Nat. Commun.">
        <title>Single-virus genomics reveals hidden cosmopolitan and abundant viruses.</title>
        <authorList>
            <person name="Martinez-Hernandez F."/>
            <person name="Fornas O."/>
            <person name="Lluesma Gomez M."/>
            <person name="Bolduc B."/>
            <person name="de la Cruz Pena M.J."/>
            <person name="Martinez J.M."/>
            <person name="Anton J."/>
            <person name="Gasol J.M."/>
            <person name="Rosselli R."/>
            <person name="Rodriguez-Valera F."/>
            <person name="Sullivan M.B."/>
            <person name="Acinas S.G."/>
            <person name="Martinez-Garcia M."/>
        </authorList>
    </citation>
    <scope>NUCLEOTIDE SEQUENCE</scope>
</reference>